<comment type="caution">
    <text evidence="1">The sequence shown here is derived from an EMBL/GenBank/DDBJ whole genome shotgun (WGS) entry which is preliminary data.</text>
</comment>
<dbReference type="PANTHER" id="PTHR14140:SF27">
    <property type="entry name" value="OS04G0289800 PROTEIN"/>
    <property type="match status" value="1"/>
</dbReference>
<dbReference type="InterPro" id="IPR045134">
    <property type="entry name" value="UHRF1/2-like"/>
</dbReference>
<reference evidence="1" key="1">
    <citation type="journal article" date="2019" name="Sci. Rep.">
        <title>Draft genome of Tanacetum cinerariifolium, the natural source of mosquito coil.</title>
        <authorList>
            <person name="Yamashiro T."/>
            <person name="Shiraishi A."/>
            <person name="Satake H."/>
            <person name="Nakayama K."/>
        </authorList>
    </citation>
    <scope>NUCLEOTIDE SEQUENCE</scope>
</reference>
<gene>
    <name evidence="1" type="ORF">Tci_878028</name>
</gene>
<accession>A0A699T9M7</accession>
<dbReference type="GO" id="GO:0061630">
    <property type="term" value="F:ubiquitin protein ligase activity"/>
    <property type="evidence" value="ECO:0007669"/>
    <property type="project" value="TreeGrafter"/>
</dbReference>
<feature type="non-terminal residue" evidence="1">
    <location>
        <position position="76"/>
    </location>
</feature>
<dbReference type="PANTHER" id="PTHR14140">
    <property type="entry name" value="E3 UBIQUITIN-PROTEIN LIGASE UHRF-RELATED"/>
    <property type="match status" value="1"/>
</dbReference>
<dbReference type="GO" id="GO:0016567">
    <property type="term" value="P:protein ubiquitination"/>
    <property type="evidence" value="ECO:0007669"/>
    <property type="project" value="TreeGrafter"/>
</dbReference>
<proteinExistence type="predicted"/>
<sequence>MTEKANACSGKIFMTVAPGHFGLVLAENDSKTGTGVLVLEKPGRIVWNVDSGVRAHHSHVAGISGQSDYGVQSVAL</sequence>
<dbReference type="GO" id="GO:0044027">
    <property type="term" value="P:negative regulation of gene expression via chromosomal CpG island methylation"/>
    <property type="evidence" value="ECO:0007669"/>
    <property type="project" value="TreeGrafter"/>
</dbReference>
<organism evidence="1">
    <name type="scientific">Tanacetum cinerariifolium</name>
    <name type="common">Dalmatian daisy</name>
    <name type="synonym">Chrysanthemum cinerariifolium</name>
    <dbReference type="NCBI Taxonomy" id="118510"/>
    <lineage>
        <taxon>Eukaryota</taxon>
        <taxon>Viridiplantae</taxon>
        <taxon>Streptophyta</taxon>
        <taxon>Embryophyta</taxon>
        <taxon>Tracheophyta</taxon>
        <taxon>Spermatophyta</taxon>
        <taxon>Magnoliopsida</taxon>
        <taxon>eudicotyledons</taxon>
        <taxon>Gunneridae</taxon>
        <taxon>Pentapetalae</taxon>
        <taxon>asterids</taxon>
        <taxon>campanulids</taxon>
        <taxon>Asterales</taxon>
        <taxon>Asteraceae</taxon>
        <taxon>Asteroideae</taxon>
        <taxon>Anthemideae</taxon>
        <taxon>Anthemidinae</taxon>
        <taxon>Tanacetum</taxon>
    </lineage>
</organism>
<name>A0A699T9M7_TANCI</name>
<dbReference type="EMBL" id="BKCJ011222453">
    <property type="protein sequence ID" value="GFD06059.1"/>
    <property type="molecule type" value="Genomic_DNA"/>
</dbReference>
<evidence type="ECO:0000313" key="1">
    <source>
        <dbReference type="EMBL" id="GFD06059.1"/>
    </source>
</evidence>
<dbReference type="AlphaFoldDB" id="A0A699T9M7"/>
<protein>
    <submittedName>
        <fullName evidence="1">Uncharacterized protein</fullName>
    </submittedName>
</protein>